<evidence type="ECO:0000313" key="2">
    <source>
        <dbReference type="Proteomes" id="UP001491552"/>
    </source>
</evidence>
<dbReference type="EMBL" id="JBBMFF010000035">
    <property type="protein sequence ID" value="MEQ2509708.1"/>
    <property type="molecule type" value="Genomic_DNA"/>
</dbReference>
<dbReference type="RefSeq" id="WP_349134425.1">
    <property type="nucleotide sequence ID" value="NZ_JBBMFF010000035.1"/>
</dbReference>
<protein>
    <submittedName>
        <fullName evidence="1">Abi family protein</fullName>
    </submittedName>
</protein>
<comment type="caution">
    <text evidence="1">The sequence shown here is derived from an EMBL/GenBank/DDBJ whole genome shotgun (WGS) entry which is preliminary data.</text>
</comment>
<keyword evidence="2" id="KW-1185">Reference proteome</keyword>
<evidence type="ECO:0000313" key="1">
    <source>
        <dbReference type="EMBL" id="MEQ2509708.1"/>
    </source>
</evidence>
<name>A0ABV1G2R6_9FIRM</name>
<dbReference type="Proteomes" id="UP001491552">
    <property type="component" value="Unassembled WGS sequence"/>
</dbReference>
<accession>A0ABV1G2R6</accession>
<gene>
    <name evidence="1" type="ORF">WMO66_00360</name>
</gene>
<dbReference type="InterPro" id="IPR011664">
    <property type="entry name" value="Abi_system_AbiD/AbiF-like"/>
</dbReference>
<reference evidence="1 2" key="1">
    <citation type="submission" date="2024-03" db="EMBL/GenBank/DDBJ databases">
        <title>Human intestinal bacterial collection.</title>
        <authorList>
            <person name="Pauvert C."/>
            <person name="Hitch T.C.A."/>
            <person name="Clavel T."/>
        </authorList>
    </citation>
    <scope>NUCLEOTIDE SEQUENCE [LARGE SCALE GENOMIC DNA]</scope>
    <source>
        <strain evidence="1 2">CLA-AA-H192</strain>
    </source>
</reference>
<sequence>MSNRTEKPMRSPAELVAMLRDEKGITFHYMSESEAEQYLTDRNNYLRTASYRKNYDKHRTGGNAGKYIRLDFAYLVELSKLDMYLRARLLPMCIDLEHALKVRILADIEENTAENGYDIAASFLSSNPDIMKTIAQKADSIFTGDLIDKYFSLCYVFDAGGNIRTEIQDTDCPVWVLVELLAFKDFTRFLRYYCSRYPGRISINFNHLNTIRSLRNACAHNNCLLLSLRPGATQPTAKVSQYVARIPGTQKEERKNKLSCRPIFEIVCLLMEYDSFVSEQLRKHRMDELKTFAHGRLVGHMDFFAENQIISTAVYFLQKVIDSFG</sequence>
<proteinExistence type="predicted"/>
<dbReference type="Pfam" id="PF07751">
    <property type="entry name" value="Abi_2"/>
    <property type="match status" value="1"/>
</dbReference>
<organism evidence="1 2">
    <name type="scientific">Faecousia intestinalis</name>
    <dbReference type="NCBI Taxonomy" id="3133167"/>
    <lineage>
        <taxon>Bacteria</taxon>
        <taxon>Bacillati</taxon>
        <taxon>Bacillota</taxon>
        <taxon>Clostridia</taxon>
        <taxon>Eubacteriales</taxon>
        <taxon>Oscillospiraceae</taxon>
        <taxon>Faecousia</taxon>
    </lineage>
</organism>